<feature type="region of interest" description="Disordered" evidence="1">
    <location>
        <begin position="47"/>
        <end position="79"/>
    </location>
</feature>
<evidence type="ECO:0000313" key="2">
    <source>
        <dbReference type="EMBL" id="KAK4367882.1"/>
    </source>
</evidence>
<dbReference type="EMBL" id="JAVYJV010000006">
    <property type="protein sequence ID" value="KAK4367882.1"/>
    <property type="molecule type" value="Genomic_DNA"/>
</dbReference>
<keyword evidence="3" id="KW-1185">Reference proteome</keyword>
<comment type="caution">
    <text evidence="2">The sequence shown here is derived from an EMBL/GenBank/DDBJ whole genome shotgun (WGS) entry which is preliminary data.</text>
</comment>
<protein>
    <submittedName>
        <fullName evidence="2">Uncharacterized protein</fullName>
    </submittedName>
</protein>
<gene>
    <name evidence="2" type="ORF">RND71_011674</name>
</gene>
<dbReference type="AlphaFoldDB" id="A0AAE1VGA4"/>
<reference evidence="2" key="1">
    <citation type="submission" date="2023-12" db="EMBL/GenBank/DDBJ databases">
        <title>Genome assembly of Anisodus tanguticus.</title>
        <authorList>
            <person name="Wang Y.-J."/>
        </authorList>
    </citation>
    <scope>NUCLEOTIDE SEQUENCE</scope>
    <source>
        <strain evidence="2">KB-2021</strain>
        <tissue evidence="2">Leaf</tissue>
    </source>
</reference>
<name>A0AAE1VGA4_9SOLA</name>
<sequence length="79" mass="9000">MKKLWEELSTLSDKTHCSCTYTCGAKEQVQNVEQDRRLIQFLMGLASPDHSESADQEERKEEVFSLDKASDTMSIISSQ</sequence>
<proteinExistence type="predicted"/>
<evidence type="ECO:0000256" key="1">
    <source>
        <dbReference type="SAM" id="MobiDB-lite"/>
    </source>
</evidence>
<accession>A0AAE1VGA4</accession>
<feature type="compositionally biased region" description="Basic and acidic residues" evidence="1">
    <location>
        <begin position="49"/>
        <end position="70"/>
    </location>
</feature>
<dbReference type="Proteomes" id="UP001291623">
    <property type="component" value="Unassembled WGS sequence"/>
</dbReference>
<organism evidence="2 3">
    <name type="scientific">Anisodus tanguticus</name>
    <dbReference type="NCBI Taxonomy" id="243964"/>
    <lineage>
        <taxon>Eukaryota</taxon>
        <taxon>Viridiplantae</taxon>
        <taxon>Streptophyta</taxon>
        <taxon>Embryophyta</taxon>
        <taxon>Tracheophyta</taxon>
        <taxon>Spermatophyta</taxon>
        <taxon>Magnoliopsida</taxon>
        <taxon>eudicotyledons</taxon>
        <taxon>Gunneridae</taxon>
        <taxon>Pentapetalae</taxon>
        <taxon>asterids</taxon>
        <taxon>lamiids</taxon>
        <taxon>Solanales</taxon>
        <taxon>Solanaceae</taxon>
        <taxon>Solanoideae</taxon>
        <taxon>Hyoscyameae</taxon>
        <taxon>Anisodus</taxon>
    </lineage>
</organism>
<evidence type="ECO:0000313" key="3">
    <source>
        <dbReference type="Proteomes" id="UP001291623"/>
    </source>
</evidence>